<comment type="caution">
    <text evidence="4">The sequence shown here is derived from an EMBL/GenBank/DDBJ whole genome shotgun (WGS) entry which is preliminary data.</text>
</comment>
<name>A0A6P2BRN2_9ACTN</name>
<dbReference type="AlphaFoldDB" id="A0A6P2BRN2"/>
<keyword evidence="2" id="KW-0472">Membrane</keyword>
<gene>
    <name evidence="4" type="ORF">EAS64_30215</name>
</gene>
<reference evidence="4 5" key="1">
    <citation type="submission" date="2018-11" db="EMBL/GenBank/DDBJ databases">
        <title>Trebonia kvetii gen.nov., sp.nov., a novel acidophilic actinobacterium, and proposal of the new actinobacterial family Treboniaceae fam. nov.</title>
        <authorList>
            <person name="Rapoport D."/>
            <person name="Sagova-Mareckova M."/>
            <person name="Sedlacek I."/>
            <person name="Provaznik J."/>
            <person name="Kralova S."/>
            <person name="Pavlinic D."/>
            <person name="Benes V."/>
            <person name="Kopecky J."/>
        </authorList>
    </citation>
    <scope>NUCLEOTIDE SEQUENCE [LARGE SCALE GENOMIC DNA]</scope>
    <source>
        <strain evidence="4 5">15Tr583</strain>
    </source>
</reference>
<proteinExistence type="predicted"/>
<dbReference type="InterPro" id="IPR046112">
    <property type="entry name" value="DUF6049"/>
</dbReference>
<keyword evidence="5" id="KW-1185">Reference proteome</keyword>
<dbReference type="Pfam" id="PF19516">
    <property type="entry name" value="DUF6049"/>
    <property type="match status" value="1"/>
</dbReference>
<dbReference type="Proteomes" id="UP000460272">
    <property type="component" value="Unassembled WGS sequence"/>
</dbReference>
<evidence type="ECO:0000256" key="2">
    <source>
        <dbReference type="SAM" id="Phobius"/>
    </source>
</evidence>
<sequence length="732" mass="75210">MRSVVRALGTLIAVLLVAVGPVLAVPAARASAAAEVEQRSSGTVAASSHTLAISITGMTPRTATQNSTVTLRGTLANHTGSAVSGVTVQANTSTSVFNTRAEMAAFADSDAYPYLIQAAGLPETIASVPSGATVSWSVSFDAGVYYDHFGVFPVRVSAATADGRYRETARTFVPFWPSDKTQQPAGLQVAWIWPLTDTPQQGACLNTLTTSELAGSVSAGGRLSTLLDAGAAWAQKDNLTWSIDPALLSDVSVMTRGYHTFGGADCTGRSAEKPSKDAADWLLQLQRTTAGQPAFLTSYANVDVAALSHAGMDANIRSAYQVGRTVAGQILPHTFGPKGTGTGDGAVLRAASPADGLADRGVLTSLANDAGINTLVLASGEAHARPSADGWDDALSRTTSDTGKSVPVLLADSRLTTLLGTASSSASAAKQFALIQDFLAQTAMIMNEGPSLARTLVVAPPAGWDPSPAEANGLLSVTREPWLHAVSLHALAGQAAHVPSRPLKAKQVSGAELSASYLDQVRTVGNSASLFKNLLYQPTVPMTNRLAAAVAATASSAWRGAGEPAGALATTMLSGYLADSENKVKIITSQKVLLAGTTGEAPVSVLNGLTWPVQVRVVATAPEGSQLEVGSLSKPLNVPPHQTGTVRLALHSGTIGTTTVQLQLVTQNGSPLGTARPLSVEVTRFGRSLLIIIGAALGILVLTSAYRLRRKRNAAGGHRGSPDDTANAGGAG</sequence>
<keyword evidence="2" id="KW-1133">Transmembrane helix</keyword>
<organism evidence="4 5">
    <name type="scientific">Trebonia kvetii</name>
    <dbReference type="NCBI Taxonomy" id="2480626"/>
    <lineage>
        <taxon>Bacteria</taxon>
        <taxon>Bacillati</taxon>
        <taxon>Actinomycetota</taxon>
        <taxon>Actinomycetes</taxon>
        <taxon>Streptosporangiales</taxon>
        <taxon>Treboniaceae</taxon>
        <taxon>Trebonia</taxon>
    </lineage>
</organism>
<dbReference type="RefSeq" id="WP_145858574.1">
    <property type="nucleotide sequence ID" value="NZ_RPFW01000006.1"/>
</dbReference>
<feature type="transmembrane region" description="Helical" evidence="2">
    <location>
        <begin position="685"/>
        <end position="706"/>
    </location>
</feature>
<dbReference type="EMBL" id="RPFW01000006">
    <property type="protein sequence ID" value="TVZ01739.1"/>
    <property type="molecule type" value="Genomic_DNA"/>
</dbReference>
<dbReference type="OrthoDB" id="3797035at2"/>
<evidence type="ECO:0000256" key="3">
    <source>
        <dbReference type="SAM" id="SignalP"/>
    </source>
</evidence>
<evidence type="ECO:0000256" key="1">
    <source>
        <dbReference type="SAM" id="MobiDB-lite"/>
    </source>
</evidence>
<accession>A0A6P2BRN2</accession>
<feature type="signal peptide" evidence="3">
    <location>
        <begin position="1"/>
        <end position="24"/>
    </location>
</feature>
<feature type="region of interest" description="Disordered" evidence="1">
    <location>
        <begin position="713"/>
        <end position="732"/>
    </location>
</feature>
<protein>
    <recommendedName>
        <fullName evidence="6">Glycoprotein</fullName>
    </recommendedName>
</protein>
<keyword evidence="3" id="KW-0732">Signal</keyword>
<evidence type="ECO:0000313" key="4">
    <source>
        <dbReference type="EMBL" id="TVZ01739.1"/>
    </source>
</evidence>
<evidence type="ECO:0008006" key="6">
    <source>
        <dbReference type="Google" id="ProtNLM"/>
    </source>
</evidence>
<evidence type="ECO:0000313" key="5">
    <source>
        <dbReference type="Proteomes" id="UP000460272"/>
    </source>
</evidence>
<keyword evidence="2" id="KW-0812">Transmembrane</keyword>
<feature type="chain" id="PRO_5026666777" description="Glycoprotein" evidence="3">
    <location>
        <begin position="25"/>
        <end position="732"/>
    </location>
</feature>